<name>M7N177_9BACT</name>
<dbReference type="EMBL" id="AODQ01000151">
    <property type="protein sequence ID" value="EMR01052.1"/>
    <property type="molecule type" value="Genomic_DNA"/>
</dbReference>
<organism evidence="2 3">
    <name type="scientific">Cesiribacter andamanensis AMV16</name>
    <dbReference type="NCBI Taxonomy" id="1279009"/>
    <lineage>
        <taxon>Bacteria</taxon>
        <taxon>Pseudomonadati</taxon>
        <taxon>Bacteroidota</taxon>
        <taxon>Cytophagia</taxon>
        <taxon>Cytophagales</taxon>
        <taxon>Cesiribacteraceae</taxon>
        <taxon>Cesiribacter</taxon>
    </lineage>
</organism>
<evidence type="ECO:0000313" key="3">
    <source>
        <dbReference type="Proteomes" id="UP000011910"/>
    </source>
</evidence>
<comment type="caution">
    <text evidence="2">The sequence shown here is derived from an EMBL/GenBank/DDBJ whole genome shotgun (WGS) entry which is preliminary data.</text>
</comment>
<dbReference type="RefSeq" id="WP_009197202.1">
    <property type="nucleotide sequence ID" value="NZ_AODQ01000151.1"/>
</dbReference>
<keyword evidence="3" id="KW-1185">Reference proteome</keyword>
<gene>
    <name evidence="2" type="ORF">ADICEAN_03823</name>
</gene>
<feature type="compositionally biased region" description="Polar residues" evidence="1">
    <location>
        <begin position="66"/>
        <end position="76"/>
    </location>
</feature>
<dbReference type="STRING" id="1279009.ADICEAN_03823"/>
<proteinExistence type="predicted"/>
<feature type="compositionally biased region" description="Polar residues" evidence="1">
    <location>
        <begin position="19"/>
        <end position="38"/>
    </location>
</feature>
<accession>M7N177</accession>
<dbReference type="AlphaFoldDB" id="M7N177"/>
<feature type="compositionally biased region" description="Basic and acidic residues" evidence="1">
    <location>
        <begin position="90"/>
        <end position="100"/>
    </location>
</feature>
<sequence>MNNDKNKPNERSWNDRNQHQNQPQNTDRSQEQNRSQQTRSDRSREGQDNELGARTEQLSPMGGGQHTNPQGRVQDQQNEEVSRRSPQNRQSHDLKDKNNS</sequence>
<feature type="compositionally biased region" description="Basic and acidic residues" evidence="1">
    <location>
        <begin position="1"/>
        <end position="18"/>
    </location>
</feature>
<dbReference type="OrthoDB" id="10012827at2"/>
<evidence type="ECO:0000256" key="1">
    <source>
        <dbReference type="SAM" id="MobiDB-lite"/>
    </source>
</evidence>
<feature type="compositionally biased region" description="Basic and acidic residues" evidence="1">
    <location>
        <begin position="39"/>
        <end position="53"/>
    </location>
</feature>
<dbReference type="Proteomes" id="UP000011910">
    <property type="component" value="Unassembled WGS sequence"/>
</dbReference>
<reference evidence="2 3" key="1">
    <citation type="journal article" date="2013" name="Genome Announc.">
        <title>Draft Genome Sequence of Cesiribacter andamanensis Strain AMV16T, Isolated from a Soil Sample from a Mud Volcano in the Andaman Islands, India.</title>
        <authorList>
            <person name="Shivaji S."/>
            <person name="Ara S."/>
            <person name="Begum Z."/>
            <person name="Srinivas T.N."/>
            <person name="Singh A."/>
            <person name="Kumar Pinnaka A."/>
        </authorList>
    </citation>
    <scope>NUCLEOTIDE SEQUENCE [LARGE SCALE GENOMIC DNA]</scope>
    <source>
        <strain evidence="2 3">AMV16</strain>
    </source>
</reference>
<protein>
    <submittedName>
        <fullName evidence="2">Uncharacterized protein</fullName>
    </submittedName>
</protein>
<evidence type="ECO:0000313" key="2">
    <source>
        <dbReference type="EMBL" id="EMR01052.1"/>
    </source>
</evidence>
<feature type="region of interest" description="Disordered" evidence="1">
    <location>
        <begin position="1"/>
        <end position="100"/>
    </location>
</feature>